<dbReference type="eggNOG" id="arCOG08980">
    <property type="taxonomic scope" value="Archaea"/>
</dbReference>
<reference evidence="2 3" key="1">
    <citation type="journal article" date="2014" name="PLoS Genet.">
        <title>Phylogenetically driven sequencing of extremely halophilic archaea reveals strategies for static and dynamic osmo-response.</title>
        <authorList>
            <person name="Becker E.A."/>
            <person name="Seitzer P.M."/>
            <person name="Tritt A."/>
            <person name="Larsen D."/>
            <person name="Krusor M."/>
            <person name="Yao A.I."/>
            <person name="Wu D."/>
            <person name="Madern D."/>
            <person name="Eisen J.A."/>
            <person name="Darling A.E."/>
            <person name="Facciotti M.T."/>
        </authorList>
    </citation>
    <scope>NUCLEOTIDE SEQUENCE [LARGE SCALE GENOMIC DNA]</scope>
    <source>
        <strain evidence="2 3">JCM 14089</strain>
    </source>
</reference>
<sequence length="95" mass="10168">MPIVRIGTNEMSGTTLDYHNDSISLSVIEALAAETDTDPIELEPLYHVIDPEALDQLFQQGTATDAAVTFPYGGHTVEVRGDGTIIVDGTVHGRS</sequence>
<dbReference type="STRING" id="1230460.C495_06813"/>
<evidence type="ECO:0000313" key="2">
    <source>
        <dbReference type="EMBL" id="ELY46263.1"/>
    </source>
</evidence>
<dbReference type="PATRIC" id="fig|1230460.4.peg.1369"/>
<organism evidence="2 3">
    <name type="scientific">Natronorubrum sulfidifaciens JCM 14089</name>
    <dbReference type="NCBI Taxonomy" id="1230460"/>
    <lineage>
        <taxon>Archaea</taxon>
        <taxon>Methanobacteriati</taxon>
        <taxon>Methanobacteriota</taxon>
        <taxon>Stenosarchaea group</taxon>
        <taxon>Halobacteria</taxon>
        <taxon>Halobacteriales</taxon>
        <taxon>Natrialbaceae</taxon>
        <taxon>Natronorubrum</taxon>
    </lineage>
</organism>
<accession>L9WD66</accession>
<comment type="caution">
    <text evidence="2">The sequence shown here is derived from an EMBL/GenBank/DDBJ whole genome shotgun (WGS) entry which is preliminary data.</text>
</comment>
<evidence type="ECO:0000259" key="1">
    <source>
        <dbReference type="Pfam" id="PF18545"/>
    </source>
</evidence>
<feature type="domain" description="Halobacterial output" evidence="1">
    <location>
        <begin position="20"/>
        <end position="88"/>
    </location>
</feature>
<dbReference type="Pfam" id="PF18545">
    <property type="entry name" value="HalOD1"/>
    <property type="match status" value="1"/>
</dbReference>
<dbReference type="InterPro" id="IPR040624">
    <property type="entry name" value="HalOD1"/>
</dbReference>
<dbReference type="AlphaFoldDB" id="L9WD66"/>
<evidence type="ECO:0000313" key="3">
    <source>
        <dbReference type="Proteomes" id="UP000011661"/>
    </source>
</evidence>
<keyword evidence="3" id="KW-1185">Reference proteome</keyword>
<protein>
    <recommendedName>
        <fullName evidence="1">Halobacterial output domain-containing protein</fullName>
    </recommendedName>
</protein>
<proteinExistence type="predicted"/>
<name>L9WD66_9EURY</name>
<dbReference type="Proteomes" id="UP000011661">
    <property type="component" value="Unassembled WGS sequence"/>
</dbReference>
<dbReference type="EMBL" id="AOHX01000030">
    <property type="protein sequence ID" value="ELY46263.1"/>
    <property type="molecule type" value="Genomic_DNA"/>
</dbReference>
<gene>
    <name evidence="2" type="ORF">C495_06813</name>
</gene>